<evidence type="ECO:0000256" key="2">
    <source>
        <dbReference type="SAM" id="MobiDB-lite"/>
    </source>
</evidence>
<reference evidence="4 5" key="1">
    <citation type="submission" date="2024-09" db="EMBL/GenBank/DDBJ databases">
        <title>A chromosome-level genome assembly of Gray's grenadier anchovy, Coilia grayii.</title>
        <authorList>
            <person name="Fu Z."/>
        </authorList>
    </citation>
    <scope>NUCLEOTIDE SEQUENCE [LARGE SCALE GENOMIC DNA]</scope>
    <source>
        <strain evidence="4">G4</strain>
        <tissue evidence="4">Muscle</tissue>
    </source>
</reference>
<dbReference type="EMBL" id="JBHFQA010000004">
    <property type="protein sequence ID" value="KAL2100403.1"/>
    <property type="molecule type" value="Genomic_DNA"/>
</dbReference>
<feature type="compositionally biased region" description="Basic and acidic residues" evidence="2">
    <location>
        <begin position="619"/>
        <end position="634"/>
    </location>
</feature>
<dbReference type="InterPro" id="IPR011989">
    <property type="entry name" value="ARM-like"/>
</dbReference>
<gene>
    <name evidence="4" type="ORF">ACEWY4_004797</name>
</gene>
<feature type="domain" description="Fibronectin type-III" evidence="3">
    <location>
        <begin position="546"/>
        <end position="630"/>
    </location>
</feature>
<sequence length="861" mass="93201">MACCLAPCDRNNVLDYLLCCKPAHVRSAVADLTALAQQSKRCLVEQILQSEKKEDCIRVLIKLLYSSDDWLCSSTAYLFGVLMENGAMRRTLRECSHGSNDGVVAVLGQLLKKDDPDTVTNSAGAIASLVESSEGRDWLLSQPEVFSQLLESLSHLLSHPSRSTLNAAALTLARLLLSEEACHSLSAHPAATRTCSGLVRCLTHTDTDTAMNAAFAVGRLCGGEQGRTLILAQARQHQLVSSLQTLLCSGAGSGAGPEAGQTACFALSCLATEEDGHAAVLDCPSFPGLLDGLLQLLQRDDHDSAWFAAMAARVLVSRPEGVIKVRAHGLLDKRLQALSLCPSLGQEVQEEVNGCLRRLMRLPTPAPVSVLLLPLGGCHVSWEGCSPESGLDVTYCLQANDTVLYRGPECHVTILPTALLSVEALPLRLSQSTSDGDVSPLSEAVVVEAGRAGLRPGPPRELCVIGCTSTQVRLSWAEPEGEHRPKGYHVYRGDTLVETTTEPGAIVSGLSPSTRYCLRVCAVGLSDAPGAFADVEASTPDAQEHAPTGLTVAVLGRHELHVSWGAPLSPLGRLFNYELRMNGTVAYLGTERFYTARRLAANTAYACTVTAITSRGRCESRSVTKKTARDEYQSTHRCLYSPSRQTPTQPPAVSPPAREVSEVKRKVKRSHLPRKHLPKVQHASHHHQPVGHNRGRARHGQDCPSVEQALGYETTHKPNQLAAGHESEFDMRALLEGSRTEAEPQQSLLTRPLRSPFTLRSKTELNRWPDPPLLDSAVITAKVSPGTFLQQNATKGGLGKRGRLPLITSHTSGRARIIQPISISWCHLDWTGTHSDRMLQNRYRTHGLAYTSEVFRTILGA</sequence>
<dbReference type="InterPro" id="IPR036116">
    <property type="entry name" value="FN3_sf"/>
</dbReference>
<name>A0ABD1KMQ2_9TELE</name>
<dbReference type="SUPFAM" id="SSF48371">
    <property type="entry name" value="ARM repeat"/>
    <property type="match status" value="1"/>
</dbReference>
<dbReference type="InterPro" id="IPR013783">
    <property type="entry name" value="Ig-like_fold"/>
</dbReference>
<dbReference type="Gene3D" id="2.60.40.10">
    <property type="entry name" value="Immunoglobulins"/>
    <property type="match status" value="2"/>
</dbReference>
<dbReference type="InterPro" id="IPR016024">
    <property type="entry name" value="ARM-type_fold"/>
</dbReference>
<dbReference type="SMART" id="SM00060">
    <property type="entry name" value="FN3"/>
    <property type="match status" value="2"/>
</dbReference>
<dbReference type="InterPro" id="IPR003961">
    <property type="entry name" value="FN3_dom"/>
</dbReference>
<organism evidence="4 5">
    <name type="scientific">Coilia grayii</name>
    <name type="common">Gray's grenadier anchovy</name>
    <dbReference type="NCBI Taxonomy" id="363190"/>
    <lineage>
        <taxon>Eukaryota</taxon>
        <taxon>Metazoa</taxon>
        <taxon>Chordata</taxon>
        <taxon>Craniata</taxon>
        <taxon>Vertebrata</taxon>
        <taxon>Euteleostomi</taxon>
        <taxon>Actinopterygii</taxon>
        <taxon>Neopterygii</taxon>
        <taxon>Teleostei</taxon>
        <taxon>Clupei</taxon>
        <taxon>Clupeiformes</taxon>
        <taxon>Clupeoidei</taxon>
        <taxon>Engraulidae</taxon>
        <taxon>Coilinae</taxon>
        <taxon>Coilia</taxon>
    </lineage>
</organism>
<dbReference type="InterPro" id="IPR050991">
    <property type="entry name" value="ECM_Regulatory_Proteins"/>
</dbReference>
<proteinExistence type="predicted"/>
<protein>
    <recommendedName>
        <fullName evidence="3">Fibronectin type-III domain-containing protein</fullName>
    </recommendedName>
</protein>
<feature type="compositionally biased region" description="Basic residues" evidence="2">
    <location>
        <begin position="665"/>
        <end position="698"/>
    </location>
</feature>
<dbReference type="PANTHER" id="PTHR46708:SF11">
    <property type="entry name" value="RECEPTOR-TYPE TYROSINE-PROTEIN PHOSPHATASE ETA-LIKE"/>
    <property type="match status" value="1"/>
</dbReference>
<evidence type="ECO:0000256" key="1">
    <source>
        <dbReference type="ARBA" id="ARBA00022737"/>
    </source>
</evidence>
<keyword evidence="5" id="KW-1185">Reference proteome</keyword>
<keyword evidence="1" id="KW-0677">Repeat</keyword>
<dbReference type="Pfam" id="PF00041">
    <property type="entry name" value="fn3"/>
    <property type="match status" value="1"/>
</dbReference>
<dbReference type="CDD" id="cd00063">
    <property type="entry name" value="FN3"/>
    <property type="match status" value="2"/>
</dbReference>
<dbReference type="AlphaFoldDB" id="A0ABD1KMQ2"/>
<evidence type="ECO:0000259" key="3">
    <source>
        <dbReference type="PROSITE" id="PS50853"/>
    </source>
</evidence>
<feature type="region of interest" description="Disordered" evidence="2">
    <location>
        <begin position="619"/>
        <end position="702"/>
    </location>
</feature>
<dbReference type="PROSITE" id="PS50853">
    <property type="entry name" value="FN3"/>
    <property type="match status" value="2"/>
</dbReference>
<dbReference type="Proteomes" id="UP001591681">
    <property type="component" value="Unassembled WGS sequence"/>
</dbReference>
<dbReference type="PANTHER" id="PTHR46708">
    <property type="entry name" value="TENASCIN"/>
    <property type="match status" value="1"/>
</dbReference>
<accession>A0ABD1KMQ2</accession>
<comment type="caution">
    <text evidence="4">The sequence shown here is derived from an EMBL/GenBank/DDBJ whole genome shotgun (WGS) entry which is preliminary data.</text>
</comment>
<evidence type="ECO:0000313" key="5">
    <source>
        <dbReference type="Proteomes" id="UP001591681"/>
    </source>
</evidence>
<dbReference type="Gene3D" id="1.25.10.10">
    <property type="entry name" value="Leucine-rich Repeat Variant"/>
    <property type="match status" value="2"/>
</dbReference>
<evidence type="ECO:0000313" key="4">
    <source>
        <dbReference type="EMBL" id="KAL2100403.1"/>
    </source>
</evidence>
<dbReference type="SUPFAM" id="SSF49265">
    <property type="entry name" value="Fibronectin type III"/>
    <property type="match status" value="1"/>
</dbReference>
<feature type="domain" description="Fibronectin type-III" evidence="3">
    <location>
        <begin position="458"/>
        <end position="542"/>
    </location>
</feature>